<dbReference type="Proteomes" id="UP000228535">
    <property type="component" value="Unassembled WGS sequence"/>
</dbReference>
<reference evidence="8 9" key="1">
    <citation type="submission" date="2017-11" db="EMBL/GenBank/DDBJ databases">
        <title>Genomic Encyclopedia of Archaeal and Bacterial Type Strains, Phase II (KMG-II): From Individual Species to Whole Genera.</title>
        <authorList>
            <person name="Goeker M."/>
        </authorList>
    </citation>
    <scope>NUCLEOTIDE SEQUENCE [LARGE SCALE GENOMIC DNA]</scope>
    <source>
        <strain evidence="8 9">DSM 11115</strain>
    </source>
</reference>
<dbReference type="InterPro" id="IPR032808">
    <property type="entry name" value="DoxX"/>
</dbReference>
<dbReference type="GO" id="GO:0005886">
    <property type="term" value="C:plasma membrane"/>
    <property type="evidence" value="ECO:0007669"/>
    <property type="project" value="UniProtKB-SubCell"/>
</dbReference>
<organism evidence="8 9">
    <name type="scientific">Hymenobacter chitinivorans DSM 11115</name>
    <dbReference type="NCBI Taxonomy" id="1121954"/>
    <lineage>
        <taxon>Bacteria</taxon>
        <taxon>Pseudomonadati</taxon>
        <taxon>Bacteroidota</taxon>
        <taxon>Cytophagia</taxon>
        <taxon>Cytophagales</taxon>
        <taxon>Hymenobacteraceae</taxon>
        <taxon>Hymenobacter</taxon>
    </lineage>
</organism>
<comment type="caution">
    <text evidence="8">The sequence shown here is derived from an EMBL/GenBank/DDBJ whole genome shotgun (WGS) entry which is preliminary data.</text>
</comment>
<dbReference type="PANTHER" id="PTHR33452:SF1">
    <property type="entry name" value="INNER MEMBRANE PROTEIN YPHA-RELATED"/>
    <property type="match status" value="1"/>
</dbReference>
<keyword evidence="5 7" id="KW-1133">Transmembrane helix</keyword>
<proteinExistence type="inferred from homology"/>
<dbReference type="InterPro" id="IPR051907">
    <property type="entry name" value="DoxX-like_oxidoreductase"/>
</dbReference>
<accession>A0A2M9BNZ3</accession>
<feature type="transmembrane region" description="Helical" evidence="7">
    <location>
        <begin position="136"/>
        <end position="156"/>
    </location>
</feature>
<evidence type="ECO:0000256" key="7">
    <source>
        <dbReference type="SAM" id="Phobius"/>
    </source>
</evidence>
<gene>
    <name evidence="8" type="ORF">CLV45_1087</name>
</gene>
<dbReference type="EMBL" id="PGFA01000001">
    <property type="protein sequence ID" value="PJJ59666.1"/>
    <property type="molecule type" value="Genomic_DNA"/>
</dbReference>
<protein>
    <submittedName>
        <fullName evidence="8">Putative membrane protein YphA (DoxX/SURF4 family)</fullName>
    </submittedName>
</protein>
<dbReference type="AlphaFoldDB" id="A0A2M9BNZ3"/>
<dbReference type="Pfam" id="PF07681">
    <property type="entry name" value="DoxX"/>
    <property type="match status" value="1"/>
</dbReference>
<evidence type="ECO:0000256" key="1">
    <source>
        <dbReference type="ARBA" id="ARBA00004651"/>
    </source>
</evidence>
<keyword evidence="9" id="KW-1185">Reference proteome</keyword>
<comment type="similarity">
    <text evidence="2">Belongs to the DoxX family.</text>
</comment>
<comment type="subcellular location">
    <subcellularLocation>
        <location evidence="1">Cell membrane</location>
        <topology evidence="1">Multi-pass membrane protein</topology>
    </subcellularLocation>
</comment>
<feature type="transmembrane region" description="Helical" evidence="7">
    <location>
        <begin position="82"/>
        <end position="100"/>
    </location>
</feature>
<evidence type="ECO:0000256" key="2">
    <source>
        <dbReference type="ARBA" id="ARBA00006679"/>
    </source>
</evidence>
<sequence>MFLNMKKVLFGAAALPTRAADVAWLLFRLHLGLSIALGAGWSKLVGLYTATEAAKLTGTAGAAPDWFVQQVAGLGFTFPSPYLWATLAVWGEFGGGLLLALGLLTRLNALQLAFQFFVVAFLWYEKPEPVLGMYYQQLLFWAFVLAAALGGGRYSLDYWLTRPARTTPAWRPAATVALLAGLFLAAATPVQAQNPPEPVTWPQLQLLAQPWSGTLTYLDYRSQQSVTLPTKLSGRQSGARQLTLAFTYEEPNGQQVSGADTLELSADGQTVTWDGVALRVRQNTVLPDQSRQLVLEGEGQDNGKSCLIRKTLQLMARQVSVKKEISYGPGYAFITRNTYLFSK</sequence>
<evidence type="ECO:0000313" key="9">
    <source>
        <dbReference type="Proteomes" id="UP000228535"/>
    </source>
</evidence>
<keyword evidence="6 7" id="KW-0472">Membrane</keyword>
<dbReference type="PANTHER" id="PTHR33452">
    <property type="entry name" value="OXIDOREDUCTASE CATD-RELATED"/>
    <property type="match status" value="1"/>
</dbReference>
<evidence type="ECO:0000256" key="6">
    <source>
        <dbReference type="ARBA" id="ARBA00023136"/>
    </source>
</evidence>
<feature type="transmembrane region" description="Helical" evidence="7">
    <location>
        <begin position="168"/>
        <end position="187"/>
    </location>
</feature>
<evidence type="ECO:0000256" key="5">
    <source>
        <dbReference type="ARBA" id="ARBA00022989"/>
    </source>
</evidence>
<evidence type="ECO:0000256" key="4">
    <source>
        <dbReference type="ARBA" id="ARBA00022692"/>
    </source>
</evidence>
<evidence type="ECO:0000256" key="3">
    <source>
        <dbReference type="ARBA" id="ARBA00022475"/>
    </source>
</evidence>
<feature type="transmembrane region" description="Helical" evidence="7">
    <location>
        <begin position="107"/>
        <end position="124"/>
    </location>
</feature>
<name>A0A2M9BNZ3_9BACT</name>
<keyword evidence="3" id="KW-1003">Cell membrane</keyword>
<keyword evidence="4 7" id="KW-0812">Transmembrane</keyword>
<evidence type="ECO:0000313" key="8">
    <source>
        <dbReference type="EMBL" id="PJJ59666.1"/>
    </source>
</evidence>